<dbReference type="Gene3D" id="2.30.120.10">
    <property type="match status" value="1"/>
</dbReference>
<dbReference type="PANTHER" id="PTHR34218:SF4">
    <property type="entry name" value="ACYL-HOMOSERINE LACTONE ACYLASE QUIP"/>
    <property type="match status" value="1"/>
</dbReference>
<dbReference type="InterPro" id="IPR002692">
    <property type="entry name" value="S45"/>
</dbReference>
<dbReference type="InterPro" id="IPR043146">
    <property type="entry name" value="Penicillin_amidase_N_B-knob"/>
</dbReference>
<dbReference type="InterPro" id="IPR043147">
    <property type="entry name" value="Penicillin_amidase_A-knob"/>
</dbReference>
<dbReference type="Gene3D" id="3.60.20.10">
    <property type="entry name" value="Glutamine Phosphoribosylpyrophosphate, subunit 1, domain 1"/>
    <property type="match status" value="1"/>
</dbReference>
<evidence type="ECO:0000313" key="1">
    <source>
        <dbReference type="EMBL" id="SVB03589.1"/>
    </source>
</evidence>
<dbReference type="SUPFAM" id="SSF56235">
    <property type="entry name" value="N-terminal nucleophile aminohydrolases (Ntn hydrolases)"/>
    <property type="match status" value="1"/>
</dbReference>
<dbReference type="AlphaFoldDB" id="A0A382AQA9"/>
<evidence type="ECO:0008006" key="2">
    <source>
        <dbReference type="Google" id="ProtNLM"/>
    </source>
</evidence>
<dbReference type="PANTHER" id="PTHR34218">
    <property type="entry name" value="PEPTIDASE S45 PENICILLIN AMIDASE"/>
    <property type="match status" value="1"/>
</dbReference>
<proteinExistence type="predicted"/>
<accession>A0A382AQA9</accession>
<reference evidence="1" key="1">
    <citation type="submission" date="2018-05" db="EMBL/GenBank/DDBJ databases">
        <authorList>
            <person name="Lanie J.A."/>
            <person name="Ng W.-L."/>
            <person name="Kazmierczak K.M."/>
            <person name="Andrzejewski T.M."/>
            <person name="Davidsen T.M."/>
            <person name="Wayne K.J."/>
            <person name="Tettelin H."/>
            <person name="Glass J.I."/>
            <person name="Rusch D."/>
            <person name="Podicherti R."/>
            <person name="Tsui H.-C.T."/>
            <person name="Winkler M.E."/>
        </authorList>
    </citation>
    <scope>NUCLEOTIDE SEQUENCE</scope>
</reference>
<dbReference type="InterPro" id="IPR029055">
    <property type="entry name" value="Ntn_hydrolases_N"/>
</dbReference>
<dbReference type="GO" id="GO:0017000">
    <property type="term" value="P:antibiotic biosynthetic process"/>
    <property type="evidence" value="ECO:0007669"/>
    <property type="project" value="InterPro"/>
</dbReference>
<feature type="non-terminal residue" evidence="1">
    <location>
        <position position="1"/>
    </location>
</feature>
<sequence length="467" mass="54207">IRNINGIWEYQYEGQWEPVIEDSYDLSVLNSETMEIHSYKTRNGYILSFNNDNTKAISFRYSATEEFNTGFNVIRQMIDSKNSDQMENNMNGWVDPCNNFIFADTNGDYGYINRGKVPVRNLLNAWVPVPGWDKKYDWNGYVPFNELPRIKNPKNGFIVTANNKIPDEDYPFYLSLDSAPEYRAKRITQRIKSHLEKGKFDSKSMLAIHSEIISIPAQILTKEIKKINFENLSYSELQKYLIGWDGSMDRNFVAPTIYSEFRYRLNKEIISGLLDSDKADKMLNAGGRGAPGHLRTLSARFISYIDRNNTEYLPNGYENWTSLFEQIFIESCDYLINKYGNDIDLWKWENVHKTYPVHILSNLFPELSDQLNPPKFSISGDGDTPHNAGYSNVSRFDVVATSVARYMFDIADWNNSRWIVPLGSSGHPGSKNYADQGYLWKDDKVIKMQYSWDVITKNYQLQIIKKK</sequence>
<organism evidence="1">
    <name type="scientific">marine metagenome</name>
    <dbReference type="NCBI Taxonomy" id="408172"/>
    <lineage>
        <taxon>unclassified sequences</taxon>
        <taxon>metagenomes</taxon>
        <taxon>ecological metagenomes</taxon>
    </lineage>
</organism>
<dbReference type="EMBL" id="UINC01026331">
    <property type="protein sequence ID" value="SVB03589.1"/>
    <property type="molecule type" value="Genomic_DNA"/>
</dbReference>
<protein>
    <recommendedName>
        <fullName evidence="2">Penicillin acylase family protein</fullName>
    </recommendedName>
</protein>
<dbReference type="Pfam" id="PF01804">
    <property type="entry name" value="Penicil_amidase"/>
    <property type="match status" value="1"/>
</dbReference>
<dbReference type="GO" id="GO:0016787">
    <property type="term" value="F:hydrolase activity"/>
    <property type="evidence" value="ECO:0007669"/>
    <property type="project" value="InterPro"/>
</dbReference>
<gene>
    <name evidence="1" type="ORF">METZ01_LOCUS156443</name>
</gene>
<name>A0A382AQA9_9ZZZZ</name>
<dbReference type="Gene3D" id="1.10.1400.10">
    <property type="match status" value="1"/>
</dbReference>